<dbReference type="AlphaFoldDB" id="G2Y9B8"/>
<reference evidence="2" key="1">
    <citation type="journal article" date="2011" name="PLoS Genet.">
        <title>Genomic analysis of the necrotrophic fungal pathogens Sclerotinia sclerotiorum and Botrytis cinerea.</title>
        <authorList>
            <person name="Amselem J."/>
            <person name="Cuomo C.A."/>
            <person name="van Kan J.A."/>
            <person name="Viaud M."/>
            <person name="Benito E.P."/>
            <person name="Couloux A."/>
            <person name="Coutinho P.M."/>
            <person name="de Vries R.P."/>
            <person name="Dyer P.S."/>
            <person name="Fillinger S."/>
            <person name="Fournier E."/>
            <person name="Gout L."/>
            <person name="Hahn M."/>
            <person name="Kohn L."/>
            <person name="Lapalu N."/>
            <person name="Plummer K.M."/>
            <person name="Pradier J.M."/>
            <person name="Quevillon E."/>
            <person name="Sharon A."/>
            <person name="Simon A."/>
            <person name="ten Have A."/>
            <person name="Tudzynski B."/>
            <person name="Tudzynski P."/>
            <person name="Wincker P."/>
            <person name="Andrew M."/>
            <person name="Anthouard V."/>
            <person name="Beever R.E."/>
            <person name="Beffa R."/>
            <person name="Benoit I."/>
            <person name="Bouzid O."/>
            <person name="Brault B."/>
            <person name="Chen Z."/>
            <person name="Choquer M."/>
            <person name="Collemare J."/>
            <person name="Cotton P."/>
            <person name="Danchin E.G."/>
            <person name="Da Silva C."/>
            <person name="Gautier A."/>
            <person name="Giraud C."/>
            <person name="Giraud T."/>
            <person name="Gonzalez C."/>
            <person name="Grossetete S."/>
            <person name="Guldener U."/>
            <person name="Henrissat B."/>
            <person name="Howlett B.J."/>
            <person name="Kodira C."/>
            <person name="Kretschmer M."/>
            <person name="Lappartient A."/>
            <person name="Leroch M."/>
            <person name="Levis C."/>
            <person name="Mauceli E."/>
            <person name="Neuveglise C."/>
            <person name="Oeser B."/>
            <person name="Pearson M."/>
            <person name="Poulain J."/>
            <person name="Poussereau N."/>
            <person name="Quesneville H."/>
            <person name="Rascle C."/>
            <person name="Schumacher J."/>
            <person name="Segurens B."/>
            <person name="Sexton A."/>
            <person name="Silva E."/>
            <person name="Sirven C."/>
            <person name="Soanes D.M."/>
            <person name="Talbot N.J."/>
            <person name="Templeton M."/>
            <person name="Yandava C."/>
            <person name="Yarden O."/>
            <person name="Zeng Q."/>
            <person name="Rollins J.A."/>
            <person name="Lebrun M.H."/>
            <person name="Dickman M."/>
        </authorList>
    </citation>
    <scope>NUCLEOTIDE SEQUENCE [LARGE SCALE GENOMIC DNA]</scope>
    <source>
        <strain evidence="2">T4</strain>
    </source>
</reference>
<gene>
    <name evidence="1" type="ORF">BofuT4_P030700.1</name>
</gene>
<dbReference type="InParanoid" id="G2Y9B8"/>
<proteinExistence type="predicted"/>
<name>G2Y9B8_BOTF4</name>
<accession>G2Y9B8</accession>
<dbReference type="HOGENOM" id="CLU_2497623_0_0_1"/>
<evidence type="ECO:0000313" key="2">
    <source>
        <dbReference type="Proteomes" id="UP000008177"/>
    </source>
</evidence>
<dbReference type="EMBL" id="FQ790300">
    <property type="protein sequence ID" value="CCD49194.1"/>
    <property type="molecule type" value="Genomic_DNA"/>
</dbReference>
<sequence>MSSGDKPGQQKWGTADNIFEQKLKLKLKSPLISRQPTGASVVVDSDEDLKKHFANRYVGRLVDSSDVGKVPTNIDRRLSEVTRLLS</sequence>
<evidence type="ECO:0000313" key="1">
    <source>
        <dbReference type="EMBL" id="CCD49194.1"/>
    </source>
</evidence>
<protein>
    <submittedName>
        <fullName evidence="1">Uncharacterized protein</fullName>
    </submittedName>
</protein>
<dbReference type="Proteomes" id="UP000008177">
    <property type="component" value="Unplaced contigs"/>
</dbReference>
<organism evidence="1 2">
    <name type="scientific">Botryotinia fuckeliana (strain T4)</name>
    <name type="common">Noble rot fungus</name>
    <name type="synonym">Botrytis cinerea</name>
    <dbReference type="NCBI Taxonomy" id="999810"/>
    <lineage>
        <taxon>Eukaryota</taxon>
        <taxon>Fungi</taxon>
        <taxon>Dikarya</taxon>
        <taxon>Ascomycota</taxon>
        <taxon>Pezizomycotina</taxon>
        <taxon>Leotiomycetes</taxon>
        <taxon>Helotiales</taxon>
        <taxon>Sclerotiniaceae</taxon>
        <taxon>Botrytis</taxon>
    </lineage>
</organism>